<dbReference type="GO" id="GO:0000287">
    <property type="term" value="F:magnesium ion binding"/>
    <property type="evidence" value="ECO:0007669"/>
    <property type="project" value="UniProtKB-ARBA"/>
</dbReference>
<evidence type="ECO:0000256" key="3">
    <source>
        <dbReference type="ARBA" id="ARBA00023052"/>
    </source>
</evidence>
<dbReference type="Pfam" id="PF00676">
    <property type="entry name" value="E1_dh"/>
    <property type="match status" value="1"/>
</dbReference>
<dbReference type="Proteomes" id="UP000660668">
    <property type="component" value="Unassembled WGS sequence"/>
</dbReference>
<evidence type="ECO:0000313" key="6">
    <source>
        <dbReference type="Proteomes" id="UP000660668"/>
    </source>
</evidence>
<dbReference type="GO" id="GO:0006086">
    <property type="term" value="P:pyruvate decarboxylation to acetyl-CoA"/>
    <property type="evidence" value="ECO:0007669"/>
    <property type="project" value="TreeGrafter"/>
</dbReference>
<evidence type="ECO:0000313" key="5">
    <source>
        <dbReference type="EMBL" id="MBF4769348.1"/>
    </source>
</evidence>
<dbReference type="EMBL" id="JADKPO010000024">
    <property type="protein sequence ID" value="MBF4769348.1"/>
    <property type="molecule type" value="Genomic_DNA"/>
</dbReference>
<organism evidence="5 6">
    <name type="scientific">Nocardioides agariphilus</name>
    <dbReference type="NCBI Taxonomy" id="433664"/>
    <lineage>
        <taxon>Bacteria</taxon>
        <taxon>Bacillati</taxon>
        <taxon>Actinomycetota</taxon>
        <taxon>Actinomycetes</taxon>
        <taxon>Propionibacteriales</taxon>
        <taxon>Nocardioidaceae</taxon>
        <taxon>Nocardioides</taxon>
    </lineage>
</organism>
<keyword evidence="6" id="KW-1185">Reference proteome</keyword>
<feature type="domain" description="Dehydrogenase E1 component" evidence="4">
    <location>
        <begin position="17"/>
        <end position="313"/>
    </location>
</feature>
<dbReference type="CDD" id="cd02000">
    <property type="entry name" value="TPP_E1_PDC_ADC_BCADC"/>
    <property type="match status" value="1"/>
</dbReference>
<evidence type="ECO:0000256" key="2">
    <source>
        <dbReference type="ARBA" id="ARBA00023002"/>
    </source>
</evidence>
<proteinExistence type="predicted"/>
<sequence>MNTTSITDEQMVGLFETMTLIRVFEERVHSLFQDGELPGLLHLCSGQEAVAAGVMAHLGAADMITSTHRNHGHALAKGVSPASMMIELYGRSGGTNDGKGGSMHIADASVGHLASGGIVGAGVPLAMGPAQAAKLDGRPDVAVTFFGDGGAQQGTVLESMNLAAVWALPAIFICENNLFGQATPVAYASAVAPHQRAEGFGLPSELVDGQDAVAVFEAAGRAVSRARAGNGPTFVECQTYSYHGSWEGESKRSYRLPEVETDFRTRDPLRILDERLADSLQGWADIRDQIEEDMHDVVDQAVEAGRNAPRPDPAAGLVGVYADELVDVDRDGLSTY</sequence>
<dbReference type="Gene3D" id="3.40.50.970">
    <property type="match status" value="1"/>
</dbReference>
<dbReference type="RefSeq" id="WP_194697498.1">
    <property type="nucleotide sequence ID" value="NZ_JADKPO010000024.1"/>
</dbReference>
<comment type="cofactor">
    <cofactor evidence="1">
        <name>thiamine diphosphate</name>
        <dbReference type="ChEBI" id="CHEBI:58937"/>
    </cofactor>
</comment>
<reference evidence="5" key="1">
    <citation type="submission" date="2020-11" db="EMBL/GenBank/DDBJ databases">
        <title>Nocardioides cynanchi sp. nov., isolated from soil of rhizosphere of Cynanchum wilfordii.</title>
        <authorList>
            <person name="Lee J.-S."/>
            <person name="Suh M.K."/>
            <person name="Kim J.-S."/>
        </authorList>
    </citation>
    <scope>NUCLEOTIDE SEQUENCE</scope>
    <source>
        <strain evidence="5">KCTC 19276</strain>
    </source>
</reference>
<protein>
    <submittedName>
        <fullName evidence="5">Thiamine pyrophosphate-dependent dehydrogenase E1 component subunit alpha</fullName>
    </submittedName>
</protein>
<dbReference type="InterPro" id="IPR050642">
    <property type="entry name" value="PDH_E1_Alpha_Subunit"/>
</dbReference>
<name>A0A930YJN0_9ACTN</name>
<keyword evidence="3" id="KW-0786">Thiamine pyrophosphate</keyword>
<comment type="caution">
    <text evidence="5">The sequence shown here is derived from an EMBL/GenBank/DDBJ whole genome shotgun (WGS) entry which is preliminary data.</text>
</comment>
<accession>A0A930YJN0</accession>
<dbReference type="InterPro" id="IPR029061">
    <property type="entry name" value="THDP-binding"/>
</dbReference>
<evidence type="ECO:0000259" key="4">
    <source>
        <dbReference type="Pfam" id="PF00676"/>
    </source>
</evidence>
<dbReference type="SUPFAM" id="SSF52518">
    <property type="entry name" value="Thiamin diphosphate-binding fold (THDP-binding)"/>
    <property type="match status" value="1"/>
</dbReference>
<dbReference type="InterPro" id="IPR001017">
    <property type="entry name" value="DH_E1"/>
</dbReference>
<dbReference type="PANTHER" id="PTHR11516">
    <property type="entry name" value="PYRUVATE DEHYDROGENASE E1 COMPONENT, ALPHA SUBUNIT BACTERIAL AND ORGANELLAR"/>
    <property type="match status" value="1"/>
</dbReference>
<evidence type="ECO:0000256" key="1">
    <source>
        <dbReference type="ARBA" id="ARBA00001964"/>
    </source>
</evidence>
<gene>
    <name evidence="5" type="ORF">ISU10_16390</name>
</gene>
<dbReference type="GO" id="GO:0004739">
    <property type="term" value="F:pyruvate dehydrogenase (acetyl-transferring) activity"/>
    <property type="evidence" value="ECO:0007669"/>
    <property type="project" value="TreeGrafter"/>
</dbReference>
<dbReference type="AlphaFoldDB" id="A0A930YJN0"/>
<keyword evidence="2" id="KW-0560">Oxidoreductase</keyword>
<dbReference type="PANTHER" id="PTHR11516:SF60">
    <property type="entry name" value="PYRUVATE DEHYDROGENASE E1 COMPONENT SUBUNIT ALPHA"/>
    <property type="match status" value="1"/>
</dbReference>